<evidence type="ECO:0008006" key="5">
    <source>
        <dbReference type="Google" id="ProtNLM"/>
    </source>
</evidence>
<evidence type="ECO:0000313" key="3">
    <source>
        <dbReference type="EMBL" id="KAL1518236.1"/>
    </source>
</evidence>
<name>A0ABD1FG51_HYPHA</name>
<evidence type="ECO:0000256" key="1">
    <source>
        <dbReference type="ARBA" id="ARBA00007478"/>
    </source>
</evidence>
<dbReference type="InterPro" id="IPR008491">
    <property type="entry name" value="CDK5RAP3"/>
</dbReference>
<keyword evidence="2" id="KW-0175">Coiled coil</keyword>
<protein>
    <recommendedName>
        <fullName evidence="5">CDK5 regulatory subunit-associated protein 3</fullName>
    </recommendedName>
</protein>
<dbReference type="AlphaFoldDB" id="A0ABD1FG51"/>
<feature type="coiled-coil region" evidence="2">
    <location>
        <begin position="126"/>
        <end position="153"/>
    </location>
</feature>
<dbReference type="EMBL" id="JBDJPC010000001">
    <property type="protein sequence ID" value="KAL1518236.1"/>
    <property type="molecule type" value="Genomic_DNA"/>
</dbReference>
<reference evidence="3 4" key="1">
    <citation type="submission" date="2024-05" db="EMBL/GenBank/DDBJ databases">
        <title>Genetic variation in Jamaican populations of the coffee berry borer (Hypothenemus hampei).</title>
        <authorList>
            <person name="Errbii M."/>
            <person name="Myrie A."/>
        </authorList>
    </citation>
    <scope>NUCLEOTIDE SEQUENCE [LARGE SCALE GENOMIC DNA]</scope>
    <source>
        <strain evidence="3">JA-Hopewell-2020-01-JO</strain>
        <tissue evidence="3">Whole body</tissue>
    </source>
</reference>
<keyword evidence="4" id="KW-1185">Reference proteome</keyword>
<comment type="caution">
    <text evidence="3">The sequence shown here is derived from an EMBL/GenBank/DDBJ whole genome shotgun (WGS) entry which is preliminary data.</text>
</comment>
<dbReference type="Pfam" id="PF05600">
    <property type="entry name" value="CDK5RAP3"/>
    <property type="match status" value="1"/>
</dbReference>
<evidence type="ECO:0000256" key="2">
    <source>
        <dbReference type="SAM" id="Coils"/>
    </source>
</evidence>
<organism evidence="3 4">
    <name type="scientific">Hypothenemus hampei</name>
    <name type="common">Coffee berry borer</name>
    <dbReference type="NCBI Taxonomy" id="57062"/>
    <lineage>
        <taxon>Eukaryota</taxon>
        <taxon>Metazoa</taxon>
        <taxon>Ecdysozoa</taxon>
        <taxon>Arthropoda</taxon>
        <taxon>Hexapoda</taxon>
        <taxon>Insecta</taxon>
        <taxon>Pterygota</taxon>
        <taxon>Neoptera</taxon>
        <taxon>Endopterygota</taxon>
        <taxon>Coleoptera</taxon>
        <taxon>Polyphaga</taxon>
        <taxon>Cucujiformia</taxon>
        <taxon>Curculionidae</taxon>
        <taxon>Scolytinae</taxon>
        <taxon>Hypothenemus</taxon>
    </lineage>
</organism>
<dbReference type="Proteomes" id="UP001566132">
    <property type="component" value="Unassembled WGS sequence"/>
</dbReference>
<gene>
    <name evidence="3" type="ORF">ABEB36_001889</name>
</gene>
<dbReference type="PANTHER" id="PTHR14894">
    <property type="entry name" value="CDK5 REGULATORY SUBUNIT-ASSOCIATED PROTEIN 3"/>
    <property type="match status" value="1"/>
</dbReference>
<accession>A0ABD1FG51</accession>
<proteinExistence type="inferred from homology"/>
<sequence length="517" mass="59198">MDNAQDIPIDINTTKLLDWLVSRRHVPKDWQSRILNVREKISNAIQDMPAHEDIVKLVIGQHINYFHCLKITEILKETEKDSKNIFGMYGSQRMKDWQEILNLYQKDNIYLAEAATMLIRNVSYEIPSLKKQKQKLQQMQSDTERKIKDCNKTEAMNQREFNASCEQLGIKGVNIKSELLELLKGLPRIYEEIGEKFKIVAPAIEFYKAFSRSLLDHGVHLDILPTLTYIIEHGNTTTYEFVYGEKPVTIEEPDPIFKDDETSTNNDANEIDFGDAGIDFGSSNETIDFGDQIIIETPENVNQIIDTGSSKASSNEESFEIVDYTDLTQDESGIVIEKTGGVARNEYALTLLDNPKYREQILNELTELRAFLEMRLFEMAQHDSDLLSMSQMQGAPALLQMQTQETVTTMTDCANVALALLTDKRVQHLHNVKHSLKYVDILTESLKHKLGVIERVRRNKKAWLKKIEDCGTEIRRLDEVIGVMIDKTRELQLAVQEDIAKKYKGRIVNIVGGINNL</sequence>
<dbReference type="PANTHER" id="PTHR14894:SF0">
    <property type="entry name" value="CDK5 REGULATORY SUBUNIT-ASSOCIATED PROTEIN 3"/>
    <property type="match status" value="1"/>
</dbReference>
<evidence type="ECO:0000313" key="4">
    <source>
        <dbReference type="Proteomes" id="UP001566132"/>
    </source>
</evidence>
<comment type="similarity">
    <text evidence="1">Belongs to the CDK5RAP3 family.</text>
</comment>